<feature type="signal peptide" evidence="1">
    <location>
        <begin position="1"/>
        <end position="19"/>
    </location>
</feature>
<protein>
    <submittedName>
        <fullName evidence="2">Uncharacterized protein</fullName>
    </submittedName>
</protein>
<accession>A0A9W8UNJ2</accession>
<comment type="caution">
    <text evidence="2">The sequence shown here is derived from an EMBL/GenBank/DDBJ whole genome shotgun (WGS) entry which is preliminary data.</text>
</comment>
<dbReference type="AlphaFoldDB" id="A0A9W8UNJ2"/>
<evidence type="ECO:0000256" key="1">
    <source>
        <dbReference type="SAM" id="SignalP"/>
    </source>
</evidence>
<dbReference type="EMBL" id="JAJHUN010000007">
    <property type="protein sequence ID" value="KAJ4154880.1"/>
    <property type="molecule type" value="Genomic_DNA"/>
</dbReference>
<keyword evidence="1" id="KW-0732">Signal</keyword>
<proteinExistence type="predicted"/>
<sequence length="97" mass="10373">MKASYIFAAVLPALSVVTSAPTDNVEPRVPITRFDMECRTEAADRECHNGKARCGRSGGIVTDLDLCRRDCACVLVVPCGNICKAEVENGKGEEAAE</sequence>
<name>A0A9W8UNJ2_AKAMU</name>
<organism evidence="2 3">
    <name type="scientific">Akanthomyces muscarius</name>
    <name type="common">Entomopathogenic fungus</name>
    <name type="synonym">Lecanicillium muscarium</name>
    <dbReference type="NCBI Taxonomy" id="2231603"/>
    <lineage>
        <taxon>Eukaryota</taxon>
        <taxon>Fungi</taxon>
        <taxon>Dikarya</taxon>
        <taxon>Ascomycota</taxon>
        <taxon>Pezizomycotina</taxon>
        <taxon>Sordariomycetes</taxon>
        <taxon>Hypocreomycetidae</taxon>
        <taxon>Hypocreales</taxon>
        <taxon>Cordycipitaceae</taxon>
        <taxon>Akanthomyces</taxon>
    </lineage>
</organism>
<gene>
    <name evidence="2" type="ORF">LMH87_000154</name>
</gene>
<feature type="chain" id="PRO_5040832843" evidence="1">
    <location>
        <begin position="20"/>
        <end position="97"/>
    </location>
</feature>
<reference evidence="2" key="1">
    <citation type="journal article" date="2023" name="Access Microbiol">
        <title>De-novo genome assembly for Akanthomyces muscarius, a biocontrol agent of insect agricultural pests.</title>
        <authorList>
            <person name="Erdos Z."/>
            <person name="Studholme D.J."/>
            <person name="Raymond B."/>
            <person name="Sharma M."/>
        </authorList>
    </citation>
    <scope>NUCLEOTIDE SEQUENCE</scope>
    <source>
        <strain evidence="2">Ve6</strain>
    </source>
</reference>
<evidence type="ECO:0000313" key="3">
    <source>
        <dbReference type="Proteomes" id="UP001144673"/>
    </source>
</evidence>
<dbReference type="Proteomes" id="UP001144673">
    <property type="component" value="Chromosome 6"/>
</dbReference>
<dbReference type="RefSeq" id="XP_056055004.1">
    <property type="nucleotide sequence ID" value="XM_056198014.1"/>
</dbReference>
<dbReference type="KEGG" id="amus:LMH87_000154"/>
<keyword evidence="3" id="KW-1185">Reference proteome</keyword>
<evidence type="ECO:0000313" key="2">
    <source>
        <dbReference type="EMBL" id="KAJ4154880.1"/>
    </source>
</evidence>
<dbReference type="GeneID" id="80887313"/>